<dbReference type="InterPro" id="IPR018490">
    <property type="entry name" value="cNMP-bd_dom_sf"/>
</dbReference>
<dbReference type="Gene3D" id="2.60.120.10">
    <property type="entry name" value="Jelly Rolls"/>
    <property type="match status" value="1"/>
</dbReference>
<organism evidence="7 8">
    <name type="scientific">Ornithinibacillus caprae</name>
    <dbReference type="NCBI Taxonomy" id="2678566"/>
    <lineage>
        <taxon>Bacteria</taxon>
        <taxon>Bacillati</taxon>
        <taxon>Bacillota</taxon>
        <taxon>Bacilli</taxon>
        <taxon>Bacillales</taxon>
        <taxon>Bacillaceae</taxon>
        <taxon>Ornithinibacillus</taxon>
    </lineage>
</organism>
<dbReference type="PANTHER" id="PTHR24567:SF74">
    <property type="entry name" value="HTH-TYPE TRANSCRIPTIONAL REGULATOR ARCR"/>
    <property type="match status" value="1"/>
</dbReference>
<dbReference type="Proteomes" id="UP000469125">
    <property type="component" value="Unassembled WGS sequence"/>
</dbReference>
<keyword evidence="8" id="KW-1185">Reference proteome</keyword>
<dbReference type="InterPro" id="IPR000595">
    <property type="entry name" value="cNMP-bd_dom"/>
</dbReference>
<keyword evidence="4" id="KW-0804">Transcription</keyword>
<dbReference type="PROSITE" id="PS51063">
    <property type="entry name" value="HTH_CRP_2"/>
    <property type="match status" value="1"/>
</dbReference>
<dbReference type="InterPro" id="IPR018335">
    <property type="entry name" value="Tscrpt_reg_HTH_Crp-type_CS"/>
</dbReference>
<dbReference type="PROSITE" id="PS00042">
    <property type="entry name" value="HTH_CRP_1"/>
    <property type="match status" value="1"/>
</dbReference>
<keyword evidence="3" id="KW-0010">Activator</keyword>
<evidence type="ECO:0000313" key="7">
    <source>
        <dbReference type="EMBL" id="MUK90435.1"/>
    </source>
</evidence>
<dbReference type="Pfam" id="PF13545">
    <property type="entry name" value="HTH_Crp_2"/>
    <property type="match status" value="1"/>
</dbReference>
<dbReference type="InterPro" id="IPR050397">
    <property type="entry name" value="Env_Response_Regulators"/>
</dbReference>
<dbReference type="SUPFAM" id="SSF46785">
    <property type="entry name" value="Winged helix' DNA-binding domain"/>
    <property type="match status" value="1"/>
</dbReference>
<evidence type="ECO:0000313" key="8">
    <source>
        <dbReference type="Proteomes" id="UP000469125"/>
    </source>
</evidence>
<keyword evidence="1" id="KW-0805">Transcription regulation</keyword>
<comment type="caution">
    <text evidence="7">The sequence shown here is derived from an EMBL/GenBank/DDBJ whole genome shotgun (WGS) entry which is preliminary data.</text>
</comment>
<feature type="domain" description="Cyclic nucleotide-binding" evidence="5">
    <location>
        <begin position="32"/>
        <end position="130"/>
    </location>
</feature>
<accession>A0A6N8FLT7</accession>
<evidence type="ECO:0000259" key="5">
    <source>
        <dbReference type="PROSITE" id="PS50042"/>
    </source>
</evidence>
<dbReference type="InterPro" id="IPR014710">
    <property type="entry name" value="RmlC-like_jellyroll"/>
</dbReference>
<dbReference type="SUPFAM" id="SSF51206">
    <property type="entry name" value="cAMP-binding domain-like"/>
    <property type="match status" value="1"/>
</dbReference>
<name>A0A6N8FLT7_9BACI</name>
<dbReference type="CDD" id="cd00092">
    <property type="entry name" value="HTH_CRP"/>
    <property type="match status" value="1"/>
</dbReference>
<dbReference type="GO" id="GO:0003700">
    <property type="term" value="F:DNA-binding transcription factor activity"/>
    <property type="evidence" value="ECO:0007669"/>
    <property type="project" value="InterPro"/>
</dbReference>
<proteinExistence type="predicted"/>
<dbReference type="InterPro" id="IPR012318">
    <property type="entry name" value="HTH_CRP"/>
</dbReference>
<dbReference type="SMART" id="SM00419">
    <property type="entry name" value="HTH_CRP"/>
    <property type="match status" value="1"/>
</dbReference>
<dbReference type="PANTHER" id="PTHR24567">
    <property type="entry name" value="CRP FAMILY TRANSCRIPTIONAL REGULATORY PROTEIN"/>
    <property type="match status" value="1"/>
</dbReference>
<dbReference type="Pfam" id="PF00027">
    <property type="entry name" value="cNMP_binding"/>
    <property type="match status" value="1"/>
</dbReference>
<keyword evidence="2" id="KW-0238">DNA-binding</keyword>
<dbReference type="CDD" id="cd00038">
    <property type="entry name" value="CAP_ED"/>
    <property type="match status" value="1"/>
</dbReference>
<evidence type="ECO:0000259" key="6">
    <source>
        <dbReference type="PROSITE" id="PS51063"/>
    </source>
</evidence>
<dbReference type="InterPro" id="IPR036388">
    <property type="entry name" value="WH-like_DNA-bd_sf"/>
</dbReference>
<dbReference type="GO" id="GO:0003677">
    <property type="term" value="F:DNA binding"/>
    <property type="evidence" value="ECO:0007669"/>
    <property type="project" value="UniProtKB-KW"/>
</dbReference>
<reference evidence="7 8" key="1">
    <citation type="submission" date="2019-11" db="EMBL/GenBank/DDBJ databases">
        <authorList>
            <person name="Li X."/>
        </authorList>
    </citation>
    <scope>NUCLEOTIDE SEQUENCE [LARGE SCALE GENOMIC DNA]</scope>
    <source>
        <strain evidence="7 8">L9</strain>
    </source>
</reference>
<dbReference type="EMBL" id="WOCA01000021">
    <property type="protein sequence ID" value="MUK90435.1"/>
    <property type="molecule type" value="Genomic_DNA"/>
</dbReference>
<dbReference type="GO" id="GO:0005829">
    <property type="term" value="C:cytosol"/>
    <property type="evidence" value="ECO:0007669"/>
    <property type="project" value="TreeGrafter"/>
</dbReference>
<evidence type="ECO:0000256" key="3">
    <source>
        <dbReference type="ARBA" id="ARBA00023159"/>
    </source>
</evidence>
<dbReference type="Gene3D" id="1.10.10.10">
    <property type="entry name" value="Winged helix-like DNA-binding domain superfamily/Winged helix DNA-binding domain"/>
    <property type="match status" value="1"/>
</dbReference>
<evidence type="ECO:0000256" key="1">
    <source>
        <dbReference type="ARBA" id="ARBA00023015"/>
    </source>
</evidence>
<protein>
    <submittedName>
        <fullName evidence="7">Helix-turn-helix domain-containing protein</fullName>
    </submittedName>
</protein>
<dbReference type="PROSITE" id="PS50042">
    <property type="entry name" value="CNMP_BINDING_3"/>
    <property type="match status" value="1"/>
</dbReference>
<feature type="domain" description="HTH crp-type" evidence="6">
    <location>
        <begin position="160"/>
        <end position="233"/>
    </location>
</feature>
<sequence length="252" mass="28720">MIFFNRNVKKGGLKLQTNILLKAHKDEHISTELEQLLYSIGTIKTAEKDSYIFHAGEVAHEIYLIQSGLIEMTLLTSDGKELSLRICKKQDIIGELTLFSDDPVYFLSAKVLEPVEVITINKNRLERELMTNSTLTFEYMKWASNHMRKFQSKIRDLLLNGKKGALYSTLIRLSNSYGTKQSNGTLITLALTNQELAKFCATTRESVNRMLAELRKLEVIAVDQGKILIKDIQYLRNEIGCENCPIEICNIN</sequence>
<dbReference type="InterPro" id="IPR036390">
    <property type="entry name" value="WH_DNA-bd_sf"/>
</dbReference>
<evidence type="ECO:0000256" key="4">
    <source>
        <dbReference type="ARBA" id="ARBA00023163"/>
    </source>
</evidence>
<gene>
    <name evidence="7" type="ORF">GMD78_18915</name>
</gene>
<dbReference type="SMART" id="SM00100">
    <property type="entry name" value="cNMP"/>
    <property type="match status" value="1"/>
</dbReference>
<evidence type="ECO:0000256" key="2">
    <source>
        <dbReference type="ARBA" id="ARBA00023125"/>
    </source>
</evidence>
<dbReference type="AlphaFoldDB" id="A0A6N8FLT7"/>